<evidence type="ECO:0000256" key="6">
    <source>
        <dbReference type="ARBA" id="ARBA00022448"/>
    </source>
</evidence>
<reference evidence="18" key="2">
    <citation type="submission" date="2022-08" db="UniProtKB">
        <authorList>
            <consortium name="EnsemblMetazoa"/>
        </authorList>
    </citation>
    <scope>IDENTIFICATION</scope>
    <source>
        <strain evidence="18">STECLA/ALBI9_A</strain>
    </source>
</reference>
<keyword evidence="8" id="KW-0597">Phosphoprotein</keyword>
<keyword evidence="13" id="KW-0472">Membrane</keyword>
<evidence type="ECO:0000313" key="18">
    <source>
        <dbReference type="EnsemblMetazoa" id="AALB000632-PA"/>
    </source>
</evidence>
<dbReference type="SUPFAM" id="SSF52540">
    <property type="entry name" value="P-loop containing nucleoside triphosphate hydrolases"/>
    <property type="match status" value="1"/>
</dbReference>
<evidence type="ECO:0000256" key="4">
    <source>
        <dbReference type="ARBA" id="ARBA00006270"/>
    </source>
</evidence>
<dbReference type="GO" id="GO:0030670">
    <property type="term" value="C:phagocytic vesicle membrane"/>
    <property type="evidence" value="ECO:0007669"/>
    <property type="project" value="UniProtKB-SubCell"/>
</dbReference>
<dbReference type="GeneID" id="118468954"/>
<dbReference type="SMART" id="SM00175">
    <property type="entry name" value="RAB"/>
    <property type="match status" value="1"/>
</dbReference>
<comment type="subcellular location">
    <subcellularLocation>
        <location evidence="2">Cell membrane</location>
        <topology evidence="2">Lipid-anchor</topology>
    </subcellularLocation>
    <subcellularLocation>
        <location evidence="3">Cytoplasmic vesicle</location>
        <location evidence="3">Phagosome membrane</location>
        <topology evidence="3">Lipid-anchor</topology>
        <orientation evidence="3">Cytoplasmic side</orientation>
    </subcellularLocation>
</comment>
<dbReference type="PRINTS" id="PR00449">
    <property type="entry name" value="RASTRNSFRMNG"/>
</dbReference>
<evidence type="ECO:0000313" key="19">
    <source>
        <dbReference type="Proteomes" id="UP000069272"/>
    </source>
</evidence>
<keyword evidence="7" id="KW-1003">Cell membrane</keyword>
<dbReference type="CTD" id="56382"/>
<keyword evidence="6" id="KW-0813">Transport</keyword>
<dbReference type="FunFam" id="3.40.50.300:FF:000360">
    <property type="entry name" value="RAB9B, member RAS oncogene family"/>
    <property type="match status" value="1"/>
</dbReference>
<evidence type="ECO:0000256" key="2">
    <source>
        <dbReference type="ARBA" id="ARBA00004193"/>
    </source>
</evidence>
<dbReference type="SMART" id="SM00176">
    <property type="entry name" value="RAN"/>
    <property type="match status" value="1"/>
</dbReference>
<dbReference type="Proteomes" id="UP000069272">
    <property type="component" value="Chromosome 2L"/>
</dbReference>
<sequence length="239" mass="27066">MTNMRPPSKNILLKVVILGDGNVGKSCLMNRFVSNFFDANSFHTIGVEFLNKDLQVDQERYTLQIWDTAGQERFRALRTPFYRGTDICLLTYAIDDRQSFRALVSWRDEFLRYYDVNPERFPFIVVGTKNDLPAAQRQVTADEVAQWCQEHHVAAFIETSAKTSENVATAFALAVQQWKKLERCTERELRAQGQDTIDLMKSVNLSANRNRFCCVGGNGGRSSAAAAGGSMQDDDDYPN</sequence>
<protein>
    <recommendedName>
        <fullName evidence="5">small monomeric GTPase</fullName>
        <ecNumber evidence="5">3.6.5.2</ecNumber>
    </recommendedName>
</protein>
<dbReference type="GO" id="GO:0005764">
    <property type="term" value="C:lysosome"/>
    <property type="evidence" value="ECO:0007669"/>
    <property type="project" value="TreeGrafter"/>
</dbReference>
<dbReference type="SMART" id="SM00174">
    <property type="entry name" value="RHO"/>
    <property type="match status" value="1"/>
</dbReference>
<dbReference type="AlphaFoldDB" id="A0A182F2F1"/>
<dbReference type="PROSITE" id="PS51420">
    <property type="entry name" value="RHO"/>
    <property type="match status" value="1"/>
</dbReference>
<dbReference type="InterPro" id="IPR027417">
    <property type="entry name" value="P-loop_NTPase"/>
</dbReference>
<dbReference type="InterPro" id="IPR001806">
    <property type="entry name" value="Small_GTPase"/>
</dbReference>
<evidence type="ECO:0000256" key="11">
    <source>
        <dbReference type="ARBA" id="ARBA00022927"/>
    </source>
</evidence>
<comment type="similarity">
    <text evidence="4">Belongs to the small GTPase superfamily. Rab family.</text>
</comment>
<dbReference type="KEGG" id="aali:118468954"/>
<dbReference type="RefSeq" id="XP_035796197.1">
    <property type="nucleotide sequence ID" value="XM_035940304.1"/>
</dbReference>
<dbReference type="Gene3D" id="3.40.50.300">
    <property type="entry name" value="P-loop containing nucleotide triphosphate hydrolases"/>
    <property type="match status" value="1"/>
</dbReference>
<dbReference type="GO" id="GO:0005829">
    <property type="term" value="C:cytosol"/>
    <property type="evidence" value="ECO:0007669"/>
    <property type="project" value="GOC"/>
</dbReference>
<organism evidence="18 19">
    <name type="scientific">Anopheles albimanus</name>
    <name type="common">New world malaria mosquito</name>
    <dbReference type="NCBI Taxonomy" id="7167"/>
    <lineage>
        <taxon>Eukaryota</taxon>
        <taxon>Metazoa</taxon>
        <taxon>Ecdysozoa</taxon>
        <taxon>Arthropoda</taxon>
        <taxon>Hexapoda</taxon>
        <taxon>Insecta</taxon>
        <taxon>Pterygota</taxon>
        <taxon>Neoptera</taxon>
        <taxon>Endopterygota</taxon>
        <taxon>Diptera</taxon>
        <taxon>Nematocera</taxon>
        <taxon>Culicoidea</taxon>
        <taxon>Culicidae</taxon>
        <taxon>Anophelinae</taxon>
        <taxon>Anopheles</taxon>
    </lineage>
</organism>
<dbReference type="GO" id="GO:0005525">
    <property type="term" value="F:GTP binding"/>
    <property type="evidence" value="ECO:0007669"/>
    <property type="project" value="UniProtKB-KW"/>
</dbReference>
<dbReference type="PANTHER" id="PTHR47981">
    <property type="entry name" value="RAB FAMILY"/>
    <property type="match status" value="1"/>
</dbReference>
<evidence type="ECO:0000256" key="1">
    <source>
        <dbReference type="ARBA" id="ARBA00001946"/>
    </source>
</evidence>
<dbReference type="EC" id="3.6.5.2" evidence="5"/>
<dbReference type="OrthoDB" id="1436450at2759"/>
<evidence type="ECO:0000256" key="10">
    <source>
        <dbReference type="ARBA" id="ARBA00022801"/>
    </source>
</evidence>
<evidence type="ECO:0000256" key="3">
    <source>
        <dbReference type="ARBA" id="ARBA00004616"/>
    </source>
</evidence>
<keyword evidence="16" id="KW-0968">Cytoplasmic vesicle</keyword>
<dbReference type="STRING" id="7167.A0A182F2F1"/>
<keyword evidence="10" id="KW-0378">Hydrolase</keyword>
<reference evidence="18 19" key="1">
    <citation type="journal article" date="2017" name="G3 (Bethesda)">
        <title>The Physical Genome Mapping of Anopheles albimanus Corrected Scaffold Misassemblies and Identified Interarm Rearrangements in Genus Anopheles.</title>
        <authorList>
            <person name="Artemov G.N."/>
            <person name="Peery A.N."/>
            <person name="Jiang X."/>
            <person name="Tu Z."/>
            <person name="Stegniy V.N."/>
            <person name="Sharakhova M.V."/>
            <person name="Sharakhov I.V."/>
        </authorList>
    </citation>
    <scope>NUCLEOTIDE SEQUENCE [LARGE SCALE GENOMIC DNA]</scope>
    <source>
        <strain evidence="18 19">ALBI9_A</strain>
    </source>
</reference>
<evidence type="ECO:0000256" key="9">
    <source>
        <dbReference type="ARBA" id="ARBA00022741"/>
    </source>
</evidence>
<dbReference type="GO" id="GO:0005770">
    <property type="term" value="C:late endosome"/>
    <property type="evidence" value="ECO:0007669"/>
    <property type="project" value="TreeGrafter"/>
</dbReference>
<dbReference type="PROSITE" id="PS51421">
    <property type="entry name" value="RAS"/>
    <property type="match status" value="1"/>
</dbReference>
<evidence type="ECO:0000256" key="17">
    <source>
        <dbReference type="ARBA" id="ARBA00047660"/>
    </source>
</evidence>
<dbReference type="SMART" id="SM00173">
    <property type="entry name" value="RAS"/>
    <property type="match status" value="1"/>
</dbReference>
<evidence type="ECO:0000256" key="15">
    <source>
        <dbReference type="ARBA" id="ARBA00023289"/>
    </source>
</evidence>
<dbReference type="GO" id="GO:0003925">
    <property type="term" value="F:G protein activity"/>
    <property type="evidence" value="ECO:0007669"/>
    <property type="project" value="UniProtKB-EC"/>
</dbReference>
<evidence type="ECO:0000256" key="7">
    <source>
        <dbReference type="ARBA" id="ARBA00022475"/>
    </source>
</evidence>
<dbReference type="GO" id="GO:0042147">
    <property type="term" value="P:retrograde transport, endosome to Golgi"/>
    <property type="evidence" value="ECO:0007669"/>
    <property type="project" value="TreeGrafter"/>
</dbReference>
<evidence type="ECO:0000256" key="8">
    <source>
        <dbReference type="ARBA" id="ARBA00022553"/>
    </source>
</evidence>
<keyword evidence="9" id="KW-0547">Nucleotide-binding</keyword>
<accession>A0A182F2F1</accession>
<keyword evidence="14" id="KW-0449">Lipoprotein</keyword>
<dbReference type="InterPro" id="IPR005225">
    <property type="entry name" value="Small_GTP-bd"/>
</dbReference>
<dbReference type="PROSITE" id="PS51419">
    <property type="entry name" value="RAB"/>
    <property type="match status" value="1"/>
</dbReference>
<evidence type="ECO:0000256" key="12">
    <source>
        <dbReference type="ARBA" id="ARBA00023134"/>
    </source>
</evidence>
<dbReference type="VEuPathDB" id="VectorBase:AALB000632"/>
<dbReference type="GO" id="GO:0015031">
    <property type="term" value="P:protein transport"/>
    <property type="evidence" value="ECO:0007669"/>
    <property type="project" value="UniProtKB-KW"/>
</dbReference>
<keyword evidence="11" id="KW-0653">Protein transport</keyword>
<keyword evidence="19" id="KW-1185">Reference proteome</keyword>
<evidence type="ECO:0000256" key="16">
    <source>
        <dbReference type="ARBA" id="ARBA00023329"/>
    </source>
</evidence>
<evidence type="ECO:0000256" key="14">
    <source>
        <dbReference type="ARBA" id="ARBA00023288"/>
    </source>
</evidence>
<name>A0A182F2F1_ANOAL</name>
<keyword evidence="15" id="KW-0636">Prenylation</keyword>
<dbReference type="GO" id="GO:0005886">
    <property type="term" value="C:plasma membrane"/>
    <property type="evidence" value="ECO:0007669"/>
    <property type="project" value="UniProtKB-SubCell"/>
</dbReference>
<proteinExistence type="inferred from homology"/>
<dbReference type="PANTHER" id="PTHR47981:SF1">
    <property type="entry name" value="RE17845P"/>
    <property type="match status" value="1"/>
</dbReference>
<dbReference type="NCBIfam" id="TIGR00231">
    <property type="entry name" value="small_GTP"/>
    <property type="match status" value="1"/>
</dbReference>
<evidence type="ECO:0000256" key="13">
    <source>
        <dbReference type="ARBA" id="ARBA00023136"/>
    </source>
</evidence>
<comment type="catalytic activity">
    <reaction evidence="17">
        <text>GTP + H2O = GDP + phosphate + H(+)</text>
        <dbReference type="Rhea" id="RHEA:19669"/>
        <dbReference type="ChEBI" id="CHEBI:15377"/>
        <dbReference type="ChEBI" id="CHEBI:15378"/>
        <dbReference type="ChEBI" id="CHEBI:37565"/>
        <dbReference type="ChEBI" id="CHEBI:43474"/>
        <dbReference type="ChEBI" id="CHEBI:58189"/>
        <dbReference type="EC" id="3.6.5.2"/>
    </reaction>
    <physiologicalReaction direction="left-to-right" evidence="17">
        <dbReference type="Rhea" id="RHEA:19670"/>
    </physiologicalReaction>
</comment>
<dbReference type="VEuPathDB" id="VectorBase:AALB20_038740"/>
<comment type="cofactor">
    <cofactor evidence="1">
        <name>Mg(2+)</name>
        <dbReference type="ChEBI" id="CHEBI:18420"/>
    </cofactor>
</comment>
<dbReference type="Pfam" id="PF00071">
    <property type="entry name" value="Ras"/>
    <property type="match status" value="1"/>
</dbReference>
<keyword evidence="12" id="KW-0342">GTP-binding</keyword>
<evidence type="ECO:0000256" key="5">
    <source>
        <dbReference type="ARBA" id="ARBA00011984"/>
    </source>
</evidence>
<dbReference type="EnsemblMetazoa" id="AALB000632-RA">
    <property type="protein sequence ID" value="AALB000632-PA"/>
    <property type="gene ID" value="AALB000632"/>
</dbReference>